<dbReference type="GO" id="GO:0016787">
    <property type="term" value="F:hydrolase activity"/>
    <property type="evidence" value="ECO:0007669"/>
    <property type="project" value="UniProtKB-KW"/>
</dbReference>
<protein>
    <submittedName>
        <fullName evidence="1">GTP cyclohydrolase II</fullName>
    </submittedName>
</protein>
<keyword evidence="1" id="KW-0378">Hydrolase</keyword>
<gene>
    <name evidence="1" type="ORF">D3C88_25825</name>
</gene>
<name>A0A418GE03_ECOLX</name>
<accession>A0A418GE03</accession>
<dbReference type="EMBL" id="QXHA01001622">
    <property type="protein sequence ID" value="RIB39076.1"/>
    <property type="molecule type" value="Genomic_DNA"/>
</dbReference>
<comment type="caution">
    <text evidence="1">The sequence shown here is derived from an EMBL/GenBank/DDBJ whole genome shotgun (WGS) entry which is preliminary data.</text>
</comment>
<feature type="non-terminal residue" evidence="1">
    <location>
        <position position="25"/>
    </location>
</feature>
<dbReference type="Proteomes" id="UP000284508">
    <property type="component" value="Unassembled WGS sequence"/>
</dbReference>
<dbReference type="AlphaFoldDB" id="A0A418GE03"/>
<sequence>MNPFSLWQNKPIQNQHYLENFMQLK</sequence>
<evidence type="ECO:0000313" key="2">
    <source>
        <dbReference type="Proteomes" id="UP000284508"/>
    </source>
</evidence>
<organism evidence="1 2">
    <name type="scientific">Escherichia coli</name>
    <dbReference type="NCBI Taxonomy" id="562"/>
    <lineage>
        <taxon>Bacteria</taxon>
        <taxon>Pseudomonadati</taxon>
        <taxon>Pseudomonadota</taxon>
        <taxon>Gammaproteobacteria</taxon>
        <taxon>Enterobacterales</taxon>
        <taxon>Enterobacteriaceae</taxon>
        <taxon>Escherichia</taxon>
    </lineage>
</organism>
<proteinExistence type="predicted"/>
<reference evidence="1 2" key="1">
    <citation type="journal article" date="2018" name="BMC Microbiol.">
        <title>Genome sequencing of strains of the most prevalent clonal group of O1:K1:H7 Escherichia coli that causes neonatal meningitis in France.</title>
        <authorList>
            <person name="Geslain G."/>
            <person name="Birgy A."/>
            <person name="Adiba S."/>
            <person name="Magnan M."/>
            <person name="Courroux C."/>
            <person name="Levy C."/>
            <person name="Cohen R."/>
            <person name="Bidet P."/>
            <person name="Bonacorsi S."/>
        </authorList>
    </citation>
    <scope>NUCLEOTIDE SEQUENCE [LARGE SCALE GENOMIC DNA]</scope>
    <source>
        <strain evidence="1 2">S308</strain>
    </source>
</reference>
<evidence type="ECO:0000313" key="1">
    <source>
        <dbReference type="EMBL" id="RIB39076.1"/>
    </source>
</evidence>